<dbReference type="AlphaFoldDB" id="A0A9P8AMH7"/>
<dbReference type="GeneID" id="66100178"/>
<accession>A0A9P8AMH7</accession>
<organism evidence="1 2">
    <name type="scientific">Guyanagaster necrorhizus</name>
    <dbReference type="NCBI Taxonomy" id="856835"/>
    <lineage>
        <taxon>Eukaryota</taxon>
        <taxon>Fungi</taxon>
        <taxon>Dikarya</taxon>
        <taxon>Basidiomycota</taxon>
        <taxon>Agaricomycotina</taxon>
        <taxon>Agaricomycetes</taxon>
        <taxon>Agaricomycetidae</taxon>
        <taxon>Agaricales</taxon>
        <taxon>Marasmiineae</taxon>
        <taxon>Physalacriaceae</taxon>
        <taxon>Guyanagaster</taxon>
    </lineage>
</organism>
<name>A0A9P8AMH7_9AGAR</name>
<proteinExistence type="predicted"/>
<dbReference type="Proteomes" id="UP000812287">
    <property type="component" value="Unassembled WGS sequence"/>
</dbReference>
<gene>
    <name evidence="1" type="ORF">BT62DRAFT_1012137</name>
</gene>
<dbReference type="RefSeq" id="XP_043034415.1">
    <property type="nucleotide sequence ID" value="XM_043177891.1"/>
</dbReference>
<protein>
    <submittedName>
        <fullName evidence="1">Uncharacterized protein</fullName>
    </submittedName>
</protein>
<sequence>MTPTSLKPHLDRFLTTCHAEPECSSESTARRSKHYCPKLQHRSFDEEYLSAFVILIFLSRTDSDHVGDGKGDAYSGALRHIECLRLVARFRFWHHRQAGR</sequence>
<reference evidence="1" key="1">
    <citation type="submission" date="2020-11" db="EMBL/GenBank/DDBJ databases">
        <title>Adaptations for nitrogen fixation in a non-lichenized fungal sporocarp promotes dispersal by wood-feeding termites.</title>
        <authorList>
            <consortium name="DOE Joint Genome Institute"/>
            <person name="Koch R.A."/>
            <person name="Yoon G."/>
            <person name="Arayal U."/>
            <person name="Lail K."/>
            <person name="Amirebrahimi M."/>
            <person name="Labutti K."/>
            <person name="Lipzen A."/>
            <person name="Riley R."/>
            <person name="Barry K."/>
            <person name="Henrissat B."/>
            <person name="Grigoriev I.V."/>
            <person name="Herr J.R."/>
            <person name="Aime M.C."/>
        </authorList>
    </citation>
    <scope>NUCLEOTIDE SEQUENCE</scope>
    <source>
        <strain evidence="1">MCA 3950</strain>
    </source>
</reference>
<dbReference type="EMBL" id="MU250565">
    <property type="protein sequence ID" value="KAG7440915.1"/>
    <property type="molecule type" value="Genomic_DNA"/>
</dbReference>
<evidence type="ECO:0000313" key="1">
    <source>
        <dbReference type="EMBL" id="KAG7440915.1"/>
    </source>
</evidence>
<comment type="caution">
    <text evidence="1">The sequence shown here is derived from an EMBL/GenBank/DDBJ whole genome shotgun (WGS) entry which is preliminary data.</text>
</comment>
<evidence type="ECO:0000313" key="2">
    <source>
        <dbReference type="Proteomes" id="UP000812287"/>
    </source>
</evidence>
<keyword evidence="2" id="KW-1185">Reference proteome</keyword>